<comment type="caution">
    <text evidence="3">The sequence shown here is derived from an EMBL/GenBank/DDBJ whole genome shotgun (WGS) entry which is preliminary data.</text>
</comment>
<reference evidence="3 4" key="1">
    <citation type="submission" date="2024-03" db="EMBL/GenBank/DDBJ databases">
        <title>Draft genome sequence of Pseudonocardia nematodicida JCM 31783.</title>
        <authorList>
            <person name="Butdee W."/>
            <person name="Duangmal K."/>
        </authorList>
    </citation>
    <scope>NUCLEOTIDE SEQUENCE [LARGE SCALE GENOMIC DNA]</scope>
    <source>
        <strain evidence="3 4">JCM 31783</strain>
    </source>
</reference>
<accession>A0ABV1KKC4</accession>
<proteinExistence type="predicted"/>
<evidence type="ECO:0000313" key="4">
    <source>
        <dbReference type="Proteomes" id="UP001494902"/>
    </source>
</evidence>
<sequence length="360" mass="36887">MVERCRCGAELLPTLHFCVGCGVERAPLALPRQRTGSAFPGGSTAPADAGWFAAAVEVPAQRTAGVHAPQVDVPRQRAGSALPVVPAAATDRGPAPRPGSGPAGHRHPVATQAGPRNDAARQPGTWYDAATQTGLPTTTAAPAAPPVVDHPFPQVVPMVPAGWSPAPAGRSSTPWIVAVLLLVAVLPAGVALFALRPDLLTGVRATTPAATTPVAPVGAGVPATVQPAVPPVITAPVPSVQLADQVAIDSGRVAATVGYWVPQLSSKRAGTVDGGVSYDDRAILDHYRGLAAQHPGAALLWSGDWPVFQRSDYWVVVVAQPYSTAAGANAWCDAQGFGADDCFAKQLSYYAGPQGTTVHR</sequence>
<feature type="region of interest" description="Disordered" evidence="1">
    <location>
        <begin position="86"/>
        <end position="123"/>
    </location>
</feature>
<dbReference type="EMBL" id="JBEDNQ010000019">
    <property type="protein sequence ID" value="MEQ3554910.1"/>
    <property type="molecule type" value="Genomic_DNA"/>
</dbReference>
<evidence type="ECO:0000256" key="2">
    <source>
        <dbReference type="SAM" id="Phobius"/>
    </source>
</evidence>
<gene>
    <name evidence="3" type="ORF">WIS52_30975</name>
</gene>
<keyword evidence="4" id="KW-1185">Reference proteome</keyword>
<feature type="transmembrane region" description="Helical" evidence="2">
    <location>
        <begin position="175"/>
        <end position="195"/>
    </location>
</feature>
<evidence type="ECO:0000256" key="1">
    <source>
        <dbReference type="SAM" id="MobiDB-lite"/>
    </source>
</evidence>
<name>A0ABV1KKC4_9PSEU</name>
<protein>
    <recommendedName>
        <fullName evidence="5">Serine/threonine protein kinase</fullName>
    </recommendedName>
</protein>
<keyword evidence="2" id="KW-1133">Transmembrane helix</keyword>
<evidence type="ECO:0000313" key="3">
    <source>
        <dbReference type="EMBL" id="MEQ3554910.1"/>
    </source>
</evidence>
<organism evidence="3 4">
    <name type="scientific">Pseudonocardia nematodicida</name>
    <dbReference type="NCBI Taxonomy" id="1206997"/>
    <lineage>
        <taxon>Bacteria</taxon>
        <taxon>Bacillati</taxon>
        <taxon>Actinomycetota</taxon>
        <taxon>Actinomycetes</taxon>
        <taxon>Pseudonocardiales</taxon>
        <taxon>Pseudonocardiaceae</taxon>
        <taxon>Pseudonocardia</taxon>
    </lineage>
</organism>
<dbReference type="RefSeq" id="WP_349301982.1">
    <property type="nucleotide sequence ID" value="NZ_JBEDNQ010000019.1"/>
</dbReference>
<evidence type="ECO:0008006" key="5">
    <source>
        <dbReference type="Google" id="ProtNLM"/>
    </source>
</evidence>
<dbReference type="Proteomes" id="UP001494902">
    <property type="component" value="Unassembled WGS sequence"/>
</dbReference>
<keyword evidence="2" id="KW-0472">Membrane</keyword>
<keyword evidence="2" id="KW-0812">Transmembrane</keyword>